<sequence>MSRHVASQDKRSFSSILLRDGATLLILSILHVVFTVNSIDTNEVGVASVLPLFEEPLTSILTWRFLINLQKAKNRLASSSCSMAQMSDPCFVLQPPVADNFDGFIGSLGARLIIHEDIEDEDMSQY</sequence>
<evidence type="ECO:0000313" key="2">
    <source>
        <dbReference type="Proteomes" id="UP000292082"/>
    </source>
</evidence>
<organism evidence="1 2">
    <name type="scientific">Dichomitus squalens</name>
    <dbReference type="NCBI Taxonomy" id="114155"/>
    <lineage>
        <taxon>Eukaryota</taxon>
        <taxon>Fungi</taxon>
        <taxon>Dikarya</taxon>
        <taxon>Basidiomycota</taxon>
        <taxon>Agaricomycotina</taxon>
        <taxon>Agaricomycetes</taxon>
        <taxon>Polyporales</taxon>
        <taxon>Polyporaceae</taxon>
        <taxon>Dichomitus</taxon>
    </lineage>
</organism>
<protein>
    <submittedName>
        <fullName evidence="1">Uncharacterized protein</fullName>
    </submittedName>
</protein>
<gene>
    <name evidence="1" type="ORF">BD310DRAFT_1030509</name>
</gene>
<reference evidence="1 2" key="1">
    <citation type="submission" date="2019-01" db="EMBL/GenBank/DDBJ databases">
        <title>Draft genome sequences of three monokaryotic isolates of the white-rot basidiomycete fungus Dichomitus squalens.</title>
        <authorList>
            <consortium name="DOE Joint Genome Institute"/>
            <person name="Lopez S.C."/>
            <person name="Andreopoulos B."/>
            <person name="Pangilinan J."/>
            <person name="Lipzen A."/>
            <person name="Riley R."/>
            <person name="Ahrendt S."/>
            <person name="Ng V."/>
            <person name="Barry K."/>
            <person name="Daum C."/>
            <person name="Grigoriev I.V."/>
            <person name="Hilden K.S."/>
            <person name="Makela M.R."/>
            <person name="de Vries R.P."/>
        </authorList>
    </citation>
    <scope>NUCLEOTIDE SEQUENCE [LARGE SCALE GENOMIC DNA]</scope>
    <source>
        <strain evidence="1 2">CBS 464.89</strain>
    </source>
</reference>
<keyword evidence="2" id="KW-1185">Reference proteome</keyword>
<proteinExistence type="predicted"/>
<name>A0A4Q9NNA8_9APHY</name>
<accession>A0A4Q9NNA8</accession>
<evidence type="ECO:0000313" key="1">
    <source>
        <dbReference type="EMBL" id="TBU55196.1"/>
    </source>
</evidence>
<dbReference type="EMBL" id="ML145173">
    <property type="protein sequence ID" value="TBU55196.1"/>
    <property type="molecule type" value="Genomic_DNA"/>
</dbReference>
<dbReference type="AlphaFoldDB" id="A0A4Q9NNA8"/>
<dbReference type="Proteomes" id="UP000292082">
    <property type="component" value="Unassembled WGS sequence"/>
</dbReference>